<dbReference type="SUPFAM" id="SSF47459">
    <property type="entry name" value="HLH, helix-loop-helix DNA-binding domain"/>
    <property type="match status" value="1"/>
</dbReference>
<organism evidence="4 5">
    <name type="scientific">Madurella mycetomatis</name>
    <dbReference type="NCBI Taxonomy" id="100816"/>
    <lineage>
        <taxon>Eukaryota</taxon>
        <taxon>Fungi</taxon>
        <taxon>Dikarya</taxon>
        <taxon>Ascomycota</taxon>
        <taxon>Pezizomycotina</taxon>
        <taxon>Sordariomycetes</taxon>
        <taxon>Sordariomycetidae</taxon>
        <taxon>Sordariales</taxon>
        <taxon>Sordariales incertae sedis</taxon>
        <taxon>Madurella</taxon>
    </lineage>
</organism>
<dbReference type="InterPro" id="IPR036638">
    <property type="entry name" value="HLH_DNA-bd_sf"/>
</dbReference>
<reference evidence="4 5" key="1">
    <citation type="journal article" date="2016" name="Genome Announc.">
        <title>Genome Sequence of Madurella mycetomatis mm55, Isolated from a Human Mycetoma Case in Sudan.</title>
        <authorList>
            <person name="Smit S."/>
            <person name="Derks M.F."/>
            <person name="Bervoets S."/>
            <person name="Fahal A."/>
            <person name="van Leeuwen W."/>
            <person name="van Belkum A."/>
            <person name="van de Sande W.W."/>
        </authorList>
    </citation>
    <scope>NUCLEOTIDE SEQUENCE [LARGE SCALE GENOMIC DNA]</scope>
    <source>
        <strain evidence="5">mm55</strain>
    </source>
</reference>
<dbReference type="PROSITE" id="PS50888">
    <property type="entry name" value="BHLH"/>
    <property type="match status" value="1"/>
</dbReference>
<feature type="non-terminal residue" evidence="4">
    <location>
        <position position="1"/>
    </location>
</feature>
<dbReference type="OrthoDB" id="3542681at2759"/>
<comment type="caution">
    <text evidence="4">The sequence shown here is derived from an EMBL/GenBank/DDBJ whole genome shotgun (WGS) entry which is preliminary data.</text>
</comment>
<dbReference type="AlphaFoldDB" id="A0A175VNP1"/>
<dbReference type="EMBL" id="LCTW02000644">
    <property type="protein sequence ID" value="KXX72839.1"/>
    <property type="molecule type" value="Genomic_DNA"/>
</dbReference>
<gene>
    <name evidence="4" type="ORF">MMYC01_210674</name>
</gene>
<evidence type="ECO:0000256" key="1">
    <source>
        <dbReference type="SAM" id="Coils"/>
    </source>
</evidence>
<feature type="coiled-coil region" evidence="1">
    <location>
        <begin position="103"/>
        <end position="137"/>
    </location>
</feature>
<dbReference type="InterPro" id="IPR011598">
    <property type="entry name" value="bHLH_dom"/>
</dbReference>
<protein>
    <recommendedName>
        <fullName evidence="3">BHLH domain-containing protein</fullName>
    </recommendedName>
</protein>
<dbReference type="InterPro" id="IPR052099">
    <property type="entry name" value="Regulatory_TF_Diverse"/>
</dbReference>
<evidence type="ECO:0000313" key="4">
    <source>
        <dbReference type="EMBL" id="KXX72839.1"/>
    </source>
</evidence>
<evidence type="ECO:0000313" key="5">
    <source>
        <dbReference type="Proteomes" id="UP000078237"/>
    </source>
</evidence>
<feature type="domain" description="BHLH" evidence="3">
    <location>
        <begin position="35"/>
        <end position="113"/>
    </location>
</feature>
<proteinExistence type="predicted"/>
<dbReference type="SMART" id="SM00353">
    <property type="entry name" value="HLH"/>
    <property type="match status" value="1"/>
</dbReference>
<feature type="region of interest" description="Disordered" evidence="2">
    <location>
        <begin position="1"/>
        <end position="41"/>
    </location>
</feature>
<dbReference type="PANTHER" id="PTHR47336:SF2">
    <property type="entry name" value="TRANSCRIPTION FACTOR HMS1-RELATED"/>
    <property type="match status" value="1"/>
</dbReference>
<dbReference type="STRING" id="100816.A0A175VNP1"/>
<dbReference type="VEuPathDB" id="FungiDB:MMYC01_210674"/>
<keyword evidence="5" id="KW-1185">Reference proteome</keyword>
<sequence>ANQEGAAAGSASGTQQATGAAPEDDDDDLTPEERRARRNHNLVEKQYRNRLNAQFERLLAVLPVDQCRAAGSGGYDARHMSISASAAGGAAGEEKRLSKAEVLDLATRQIRTLEMERDKLRRERRELLRNVEALTAMTGARGKVVVGGSAGGGGGGNGGRRG</sequence>
<evidence type="ECO:0000259" key="3">
    <source>
        <dbReference type="PROSITE" id="PS50888"/>
    </source>
</evidence>
<dbReference type="Gene3D" id="4.10.280.10">
    <property type="entry name" value="Helix-loop-helix DNA-binding domain"/>
    <property type="match status" value="1"/>
</dbReference>
<evidence type="ECO:0000256" key="2">
    <source>
        <dbReference type="SAM" id="MobiDB-lite"/>
    </source>
</evidence>
<dbReference type="GO" id="GO:0046983">
    <property type="term" value="F:protein dimerization activity"/>
    <property type="evidence" value="ECO:0007669"/>
    <property type="project" value="InterPro"/>
</dbReference>
<dbReference type="PANTHER" id="PTHR47336">
    <property type="entry name" value="TRANSCRIPTION FACTOR HMS1-RELATED"/>
    <property type="match status" value="1"/>
</dbReference>
<name>A0A175VNP1_9PEZI</name>
<accession>A0A175VNP1</accession>
<feature type="compositionally biased region" description="Basic and acidic residues" evidence="2">
    <location>
        <begin position="31"/>
        <end position="41"/>
    </location>
</feature>
<dbReference type="Pfam" id="PF00010">
    <property type="entry name" value="HLH"/>
    <property type="match status" value="1"/>
</dbReference>
<dbReference type="Proteomes" id="UP000078237">
    <property type="component" value="Unassembled WGS sequence"/>
</dbReference>
<keyword evidence="1" id="KW-0175">Coiled coil</keyword>
<feature type="compositionally biased region" description="Low complexity" evidence="2">
    <location>
        <begin position="1"/>
        <end position="21"/>
    </location>
</feature>